<dbReference type="RefSeq" id="WP_127831943.1">
    <property type="nucleotide sequence ID" value="NZ_RZYA01000021.1"/>
</dbReference>
<reference evidence="1 2" key="1">
    <citation type="submission" date="2019-01" db="EMBL/GenBank/DDBJ databases">
        <title>Genome sequences of Streptomyces and Rhizobium isolates collected from root and soil.</title>
        <authorList>
            <person name="Chhettri S."/>
            <person name="Sevigny J.L."/>
            <person name="Sen A."/>
            <person name="Ennis N."/>
            <person name="Tisa L."/>
        </authorList>
    </citation>
    <scope>NUCLEOTIDE SEQUENCE [LARGE SCALE GENOMIC DNA]</scope>
    <source>
        <strain evidence="1 2">San01</strain>
    </source>
</reference>
<comment type="caution">
    <text evidence="1">The sequence shown here is derived from an EMBL/GenBank/DDBJ whole genome shotgun (WGS) entry which is preliminary data.</text>
</comment>
<dbReference type="OrthoDB" id="4320909at2"/>
<accession>A0A3S2WB71</accession>
<evidence type="ECO:0000313" key="2">
    <source>
        <dbReference type="Proteomes" id="UP000283128"/>
    </source>
</evidence>
<protein>
    <submittedName>
        <fullName evidence="1">Uncharacterized protein</fullName>
    </submittedName>
</protein>
<proteinExistence type="predicted"/>
<organism evidence="1 2">
    <name type="scientific">Streptomyces antnestii</name>
    <dbReference type="NCBI Taxonomy" id="2494256"/>
    <lineage>
        <taxon>Bacteria</taxon>
        <taxon>Bacillati</taxon>
        <taxon>Actinomycetota</taxon>
        <taxon>Actinomycetes</taxon>
        <taxon>Kitasatosporales</taxon>
        <taxon>Streptomycetaceae</taxon>
        <taxon>Streptomyces</taxon>
    </lineage>
</organism>
<dbReference type="AlphaFoldDB" id="A0A3S2WB71"/>
<name>A0A3S2WB71_9ACTN</name>
<sequence length="92" mass="10102">MTKNMRLLPWKTPEGKPCYLSTDGDGPLARLADEAEAMQLDLGEELLGHARKMLAELDVPPEEFRFLSARLAEALDDALRVAGRVVLSEGHG</sequence>
<gene>
    <name evidence="1" type="ORF">EOT10_32335</name>
</gene>
<evidence type="ECO:0000313" key="1">
    <source>
        <dbReference type="EMBL" id="RVU18268.1"/>
    </source>
</evidence>
<dbReference type="EMBL" id="RZYA01000021">
    <property type="protein sequence ID" value="RVU18268.1"/>
    <property type="molecule type" value="Genomic_DNA"/>
</dbReference>
<keyword evidence="2" id="KW-1185">Reference proteome</keyword>
<dbReference type="Proteomes" id="UP000283128">
    <property type="component" value="Unassembled WGS sequence"/>
</dbReference>